<evidence type="ECO:0000313" key="1">
    <source>
        <dbReference type="EnsemblMetazoa" id="OVOC1457.1"/>
    </source>
</evidence>
<organism evidence="1 2">
    <name type="scientific">Onchocerca volvulus</name>
    <dbReference type="NCBI Taxonomy" id="6282"/>
    <lineage>
        <taxon>Eukaryota</taxon>
        <taxon>Metazoa</taxon>
        <taxon>Ecdysozoa</taxon>
        <taxon>Nematoda</taxon>
        <taxon>Chromadorea</taxon>
        <taxon>Rhabditida</taxon>
        <taxon>Spirurina</taxon>
        <taxon>Spiruromorpha</taxon>
        <taxon>Filarioidea</taxon>
        <taxon>Onchocercidae</taxon>
        <taxon>Onchocerca</taxon>
    </lineage>
</organism>
<protein>
    <submittedName>
        <fullName evidence="1">Uncharacterized protein</fullName>
    </submittedName>
</protein>
<dbReference type="Proteomes" id="UP000024404">
    <property type="component" value="Unassembled WGS sequence"/>
</dbReference>
<dbReference type="EnsemblMetazoa" id="OVOC1457.1">
    <property type="protein sequence ID" value="OVOC1457.1"/>
    <property type="gene ID" value="WBGene00238266"/>
</dbReference>
<proteinExistence type="predicted"/>
<reference evidence="2" key="1">
    <citation type="submission" date="2013-10" db="EMBL/GenBank/DDBJ databases">
        <title>Genome sequencing of Onchocerca volvulus.</title>
        <authorList>
            <person name="Cotton J."/>
            <person name="Tsai J."/>
            <person name="Stanley E."/>
            <person name="Tracey A."/>
            <person name="Holroyd N."/>
            <person name="Lustigman S."/>
            <person name="Berriman M."/>
        </authorList>
    </citation>
    <scope>NUCLEOTIDE SEQUENCE</scope>
</reference>
<evidence type="ECO:0000313" key="2">
    <source>
        <dbReference type="Proteomes" id="UP000024404"/>
    </source>
</evidence>
<reference evidence="1" key="2">
    <citation type="submission" date="2022-06" db="UniProtKB">
        <authorList>
            <consortium name="EnsemblMetazoa"/>
        </authorList>
    </citation>
    <scope>IDENTIFICATION</scope>
</reference>
<dbReference type="AlphaFoldDB" id="A0A8R1TNP4"/>
<accession>A0A8R1TNP4</accession>
<dbReference type="EMBL" id="CMVM020000044">
    <property type="status" value="NOT_ANNOTATED_CDS"/>
    <property type="molecule type" value="Genomic_DNA"/>
</dbReference>
<keyword evidence="2" id="KW-1185">Reference proteome</keyword>
<sequence length="109" mass="13426">MQHEIYALYCFLEEREKKKKKSSEKVICKCMMHALKLLRKQKYLYNYDHRMLLQWLLLCCDTIKMAISMTEFSRWRRNGALGEQIEIFLQRQQQQQRKRQSQSNDYGRI</sequence>
<name>A0A8R1TNP4_ONCVO</name>